<dbReference type="EMBL" id="CP012511">
    <property type="protein sequence ID" value="ALB24560.1"/>
    <property type="molecule type" value="Genomic_DNA"/>
</dbReference>
<gene>
    <name evidence="1" type="ORF">KU39_3p98</name>
</gene>
<geneLocation type="plasmid" evidence="1 2">
    <name>pPSB1-3</name>
</geneLocation>
<protein>
    <submittedName>
        <fullName evidence="1">Pentapeptide repeats family protein</fullName>
    </submittedName>
</protein>
<reference evidence="1 2" key="1">
    <citation type="journal article" date="2014" name="Genome Announc.">
        <title>Comparative Genome Analysis of Two Isolates of the Fish Pathogen Piscirickettsia salmonis from Different Hosts Reveals Major Differences in Virulence-Associated Secretion Systems.</title>
        <authorList>
            <person name="Bohle H."/>
            <person name="Henriquez P."/>
            <person name="Grothusen H."/>
            <person name="Navas E."/>
            <person name="Sandoval A."/>
            <person name="Bustamante F."/>
            <person name="Bustos P."/>
            <person name="Mancilla M."/>
        </authorList>
    </citation>
    <scope>NUCLEOTIDE SEQUENCE [LARGE SCALE GENOMIC DNA]</scope>
    <source>
        <strain evidence="2">B1-32597</strain>
    </source>
</reference>
<dbReference type="Proteomes" id="UP000029558">
    <property type="component" value="Plasmid pPSB1-3"/>
</dbReference>
<organism evidence="1 2">
    <name type="scientific">Piscirickettsia salmonis</name>
    <dbReference type="NCBI Taxonomy" id="1238"/>
    <lineage>
        <taxon>Bacteria</taxon>
        <taxon>Pseudomonadati</taxon>
        <taxon>Pseudomonadota</taxon>
        <taxon>Gammaproteobacteria</taxon>
        <taxon>Thiotrichales</taxon>
        <taxon>Piscirickettsiaceae</taxon>
        <taxon>Piscirickettsia</taxon>
    </lineage>
</organism>
<evidence type="ECO:0000313" key="2">
    <source>
        <dbReference type="Proteomes" id="UP000029558"/>
    </source>
</evidence>
<dbReference type="Gene3D" id="2.160.20.80">
    <property type="entry name" value="E3 ubiquitin-protein ligase SopA"/>
    <property type="match status" value="1"/>
</dbReference>
<sequence length="90" mass="9931">MTKKTRADVQKAIQKSIETGDVINLYGWNLEGVDLRGLNLDGANLREANLHKANLEGVNLRGADLYHTNLGTVAKNYSELQKGYFLVLSA</sequence>
<dbReference type="AlphaFoldDB" id="A0AAC8VL84"/>
<dbReference type="RefSeq" id="WP_017377512.1">
    <property type="nucleotide sequence ID" value="NZ_CP012511.1"/>
</dbReference>
<dbReference type="InterPro" id="IPR051082">
    <property type="entry name" value="Pentapeptide-BTB/POZ_domain"/>
</dbReference>
<dbReference type="PANTHER" id="PTHR14136">
    <property type="entry name" value="BTB_POZ DOMAIN-CONTAINING PROTEIN KCTD9"/>
    <property type="match status" value="1"/>
</dbReference>
<keyword evidence="1" id="KW-0614">Plasmid</keyword>
<proteinExistence type="predicted"/>
<dbReference type="PANTHER" id="PTHR14136:SF17">
    <property type="entry name" value="BTB_POZ DOMAIN-CONTAINING PROTEIN KCTD9"/>
    <property type="match status" value="1"/>
</dbReference>
<accession>A0AAC8VL84</accession>
<evidence type="ECO:0000313" key="1">
    <source>
        <dbReference type="EMBL" id="ALB24560.1"/>
    </source>
</evidence>
<name>A0AAC8VL84_PISSA</name>
<dbReference type="SUPFAM" id="SSF141571">
    <property type="entry name" value="Pentapeptide repeat-like"/>
    <property type="match status" value="1"/>
</dbReference>
<dbReference type="Pfam" id="PF00805">
    <property type="entry name" value="Pentapeptide"/>
    <property type="match status" value="1"/>
</dbReference>
<dbReference type="InterPro" id="IPR001646">
    <property type="entry name" value="5peptide_repeat"/>
</dbReference>